<sequence>MVCIPTLSLKQLAILRLAKESSGKTIKLHCEMPIINSGEPPAGYTALIQKLIDLGLIAVQFKQMRCDFSRYQRRSWAKFSAELEYPSILAWEIWRDKFIARQKGTNRAAIPGEEFEDYSYVWIQEIGVQAIQPNEDSILQ</sequence>
<protein>
    <submittedName>
        <fullName evidence="1">Uncharacterized protein</fullName>
    </submittedName>
</protein>
<keyword evidence="1" id="KW-0614">Plasmid</keyword>
<dbReference type="HOGENOM" id="CLU_1860814_0_0_3"/>
<dbReference type="KEGG" id="amr:AM1_D0126"/>
<evidence type="ECO:0000313" key="2">
    <source>
        <dbReference type="Proteomes" id="UP000000268"/>
    </source>
</evidence>
<dbReference type="AlphaFoldDB" id="A8ZNN5"/>
<keyword evidence="2" id="KW-1185">Reference proteome</keyword>
<accession>A8ZNN5</accession>
<dbReference type="OrthoDB" id="9828728at2"/>
<name>A8ZNN5_ACAM1</name>
<gene>
    <name evidence="1" type="ordered locus">AM1_D0126</name>
</gene>
<organism evidence="1 2">
    <name type="scientific">Acaryochloris marina (strain MBIC 11017)</name>
    <dbReference type="NCBI Taxonomy" id="329726"/>
    <lineage>
        <taxon>Bacteria</taxon>
        <taxon>Bacillati</taxon>
        <taxon>Cyanobacteriota</taxon>
        <taxon>Cyanophyceae</taxon>
        <taxon>Acaryochloridales</taxon>
        <taxon>Acaryochloridaceae</taxon>
        <taxon>Acaryochloris</taxon>
    </lineage>
</organism>
<dbReference type="RefSeq" id="WP_012167748.1">
    <property type="nucleotide sequence ID" value="NC_009929.1"/>
</dbReference>
<evidence type="ECO:0000313" key="1">
    <source>
        <dbReference type="EMBL" id="ABW32621.1"/>
    </source>
</evidence>
<dbReference type="EMBL" id="CP000841">
    <property type="protein sequence ID" value="ABW32621.1"/>
    <property type="molecule type" value="Genomic_DNA"/>
</dbReference>
<proteinExistence type="predicted"/>
<reference evidence="1 2" key="1">
    <citation type="journal article" date="2008" name="Proc. Natl. Acad. Sci. U.S.A.">
        <title>Niche adaptation and genome expansion in the chlorophyll d-producing cyanobacterium Acaryochloris marina.</title>
        <authorList>
            <person name="Swingley W.D."/>
            <person name="Chen M."/>
            <person name="Cheung P.C."/>
            <person name="Conrad A.L."/>
            <person name="Dejesa L.C."/>
            <person name="Hao J."/>
            <person name="Honchak B.M."/>
            <person name="Karbach L.E."/>
            <person name="Kurdoglu A."/>
            <person name="Lahiri S."/>
            <person name="Mastrian S.D."/>
            <person name="Miyashita H."/>
            <person name="Page L."/>
            <person name="Ramakrishna P."/>
            <person name="Satoh S."/>
            <person name="Sattley W.M."/>
            <person name="Shimada Y."/>
            <person name="Taylor H.L."/>
            <person name="Tomo T."/>
            <person name="Tsuchiya T."/>
            <person name="Wang Z.T."/>
            <person name="Raymond J."/>
            <person name="Mimuro M."/>
            <person name="Blankenship R.E."/>
            <person name="Touchman J.W."/>
        </authorList>
    </citation>
    <scope>NUCLEOTIDE SEQUENCE [LARGE SCALE GENOMIC DNA]</scope>
    <source>
        <strain evidence="2">MBIC 11017</strain>
        <plasmid evidence="2">Plasmid pREB4</plasmid>
    </source>
</reference>
<dbReference type="Proteomes" id="UP000000268">
    <property type="component" value="Plasmid pREB4"/>
</dbReference>
<geneLocation type="plasmid" evidence="1 2">
    <name>pREB4</name>
</geneLocation>